<keyword evidence="2" id="KW-1185">Reference proteome</keyword>
<reference evidence="2" key="1">
    <citation type="journal article" date="2019" name="Int. J. Syst. Evol. Microbiol.">
        <title>The Global Catalogue of Microorganisms (GCM) 10K type strain sequencing project: providing services to taxonomists for standard genome sequencing and annotation.</title>
        <authorList>
            <consortium name="The Broad Institute Genomics Platform"/>
            <consortium name="The Broad Institute Genome Sequencing Center for Infectious Disease"/>
            <person name="Wu L."/>
            <person name="Ma J."/>
        </authorList>
    </citation>
    <scope>NUCLEOTIDE SEQUENCE [LARGE SCALE GENOMIC DNA]</scope>
    <source>
        <strain evidence="2">JCM 16545</strain>
    </source>
</reference>
<dbReference type="EMBL" id="JBHUJC010000010">
    <property type="protein sequence ID" value="MFD2275469.1"/>
    <property type="molecule type" value="Genomic_DNA"/>
</dbReference>
<gene>
    <name evidence="1" type="ORF">ACFSQZ_03215</name>
</gene>
<protein>
    <submittedName>
        <fullName evidence="1">Uncharacterized protein</fullName>
    </submittedName>
</protein>
<dbReference type="RefSeq" id="WP_377092689.1">
    <property type="nucleotide sequence ID" value="NZ_JBHSJM010000001.1"/>
</dbReference>
<proteinExistence type="predicted"/>
<comment type="caution">
    <text evidence="1">The sequence shown here is derived from an EMBL/GenBank/DDBJ whole genome shotgun (WGS) entry which is preliminary data.</text>
</comment>
<evidence type="ECO:0000313" key="1">
    <source>
        <dbReference type="EMBL" id="MFD2275469.1"/>
    </source>
</evidence>
<sequence length="300" mass="33026">MIDQALQGALGRDVLPSALSSAELRDLLEKELRERSVFIARTTKAEYLQGLRSAIERALQGGYNNDLPRLKQELRGMLTRLKYTPENGFPGDETLGIPPAEAGSLRDLSSDKRLNLILETEIKKHRGAAQKARGNSEAGLRGYPAWELVRVQSRREPRGMPGTGTLGWQRRWFEVGGPTNSTGRLIALKTDPVWKKLGSSSYFDDALDTEHPPFAFNSGMGWRAVSASELEDLGIEWEGQKPSADALLPVAEKRLDGMDDDLATSLLGKIKAKREGKSKSARYESLLQRELAAAKEGGVV</sequence>
<dbReference type="Proteomes" id="UP001597297">
    <property type="component" value="Unassembled WGS sequence"/>
</dbReference>
<evidence type="ECO:0000313" key="2">
    <source>
        <dbReference type="Proteomes" id="UP001597297"/>
    </source>
</evidence>
<organism evidence="1 2">
    <name type="scientific">Rubritalea spongiae</name>
    <dbReference type="NCBI Taxonomy" id="430797"/>
    <lineage>
        <taxon>Bacteria</taxon>
        <taxon>Pseudomonadati</taxon>
        <taxon>Verrucomicrobiota</taxon>
        <taxon>Verrucomicrobiia</taxon>
        <taxon>Verrucomicrobiales</taxon>
        <taxon>Rubritaleaceae</taxon>
        <taxon>Rubritalea</taxon>
    </lineage>
</organism>
<name>A0ABW5DZC0_9BACT</name>
<accession>A0ABW5DZC0</accession>